<gene>
    <name evidence="8" type="ORF">CTheo_8287</name>
</gene>
<evidence type="ECO:0000256" key="3">
    <source>
        <dbReference type="ARBA" id="ARBA00022840"/>
    </source>
</evidence>
<accession>A0A5N5Q902</accession>
<comment type="caution">
    <text evidence="8">The sequence shown here is derived from an EMBL/GenBank/DDBJ whole genome shotgun (WGS) entry which is preliminary data.</text>
</comment>
<dbReference type="Proteomes" id="UP000383932">
    <property type="component" value="Unassembled WGS sequence"/>
</dbReference>
<keyword evidence="8" id="KW-0378">Hydrolase</keyword>
<keyword evidence="9" id="KW-1185">Reference proteome</keyword>
<keyword evidence="2" id="KW-0547">Nucleotide-binding</keyword>
<dbReference type="GO" id="GO:0005524">
    <property type="term" value="F:ATP binding"/>
    <property type="evidence" value="ECO:0007669"/>
    <property type="project" value="UniProtKB-KW"/>
</dbReference>
<dbReference type="Gene3D" id="3.40.50.300">
    <property type="entry name" value="P-loop containing nucleotide triphosphate hydrolases"/>
    <property type="match status" value="2"/>
</dbReference>
<dbReference type="SMART" id="SM00487">
    <property type="entry name" value="DEXDc"/>
    <property type="match status" value="1"/>
</dbReference>
<keyword evidence="3" id="KW-0067">ATP-binding</keyword>
<evidence type="ECO:0000259" key="6">
    <source>
        <dbReference type="PROSITE" id="PS51192"/>
    </source>
</evidence>
<dbReference type="GO" id="GO:0000724">
    <property type="term" value="P:double-strand break repair via homologous recombination"/>
    <property type="evidence" value="ECO:0007669"/>
    <property type="project" value="TreeGrafter"/>
</dbReference>
<name>A0A5N5Q902_9AGAM</name>
<evidence type="ECO:0000256" key="4">
    <source>
        <dbReference type="ARBA" id="ARBA00034617"/>
    </source>
</evidence>
<dbReference type="Pfam" id="PF00271">
    <property type="entry name" value="Helicase_C"/>
    <property type="match status" value="1"/>
</dbReference>
<comment type="catalytic activity">
    <reaction evidence="4">
        <text>Couples ATP hydrolysis with the unwinding of duplex DNA by translocating in the 3'-5' direction.</text>
        <dbReference type="EC" id="5.6.2.4"/>
    </reaction>
</comment>
<evidence type="ECO:0000313" key="9">
    <source>
        <dbReference type="Proteomes" id="UP000383932"/>
    </source>
</evidence>
<dbReference type="PANTHER" id="PTHR13710">
    <property type="entry name" value="DNA HELICASE RECQ FAMILY MEMBER"/>
    <property type="match status" value="1"/>
</dbReference>
<evidence type="ECO:0000259" key="7">
    <source>
        <dbReference type="PROSITE" id="PS51194"/>
    </source>
</evidence>
<dbReference type="GO" id="GO:0005694">
    <property type="term" value="C:chromosome"/>
    <property type="evidence" value="ECO:0007669"/>
    <property type="project" value="TreeGrafter"/>
</dbReference>
<evidence type="ECO:0000313" key="8">
    <source>
        <dbReference type="EMBL" id="KAB5588270.1"/>
    </source>
</evidence>
<organism evidence="8 9">
    <name type="scientific">Ceratobasidium theobromae</name>
    <dbReference type="NCBI Taxonomy" id="1582974"/>
    <lineage>
        <taxon>Eukaryota</taxon>
        <taxon>Fungi</taxon>
        <taxon>Dikarya</taxon>
        <taxon>Basidiomycota</taxon>
        <taxon>Agaricomycotina</taxon>
        <taxon>Agaricomycetes</taxon>
        <taxon>Cantharellales</taxon>
        <taxon>Ceratobasidiaceae</taxon>
        <taxon>Ceratobasidium</taxon>
    </lineage>
</organism>
<dbReference type="InterPro" id="IPR014001">
    <property type="entry name" value="Helicase_ATP-bd"/>
</dbReference>
<dbReference type="PROSITE" id="PS51194">
    <property type="entry name" value="HELICASE_CTER"/>
    <property type="match status" value="1"/>
</dbReference>
<dbReference type="InterPro" id="IPR001650">
    <property type="entry name" value="Helicase_C-like"/>
</dbReference>
<comment type="similarity">
    <text evidence="1">Belongs to the helicase family. RecQ subfamily.</text>
</comment>
<proteinExistence type="inferred from homology"/>
<dbReference type="EMBL" id="SSOP01000506">
    <property type="protein sequence ID" value="KAB5588270.1"/>
    <property type="molecule type" value="Genomic_DNA"/>
</dbReference>
<keyword evidence="8" id="KW-0347">Helicase</keyword>
<dbReference type="SUPFAM" id="SSF52540">
    <property type="entry name" value="P-loop containing nucleoside triphosphate hydrolases"/>
    <property type="match status" value="1"/>
</dbReference>
<reference evidence="8 9" key="1">
    <citation type="journal article" date="2019" name="Fungal Biol. Biotechnol.">
        <title>Draft genome sequence of fastidious pathogen Ceratobasidium theobromae, which causes vascular-streak dieback in Theobroma cacao.</title>
        <authorList>
            <person name="Ali S.S."/>
            <person name="Asman A."/>
            <person name="Shao J."/>
            <person name="Firmansyah A.P."/>
            <person name="Susilo A.W."/>
            <person name="Rosmana A."/>
            <person name="McMahon P."/>
            <person name="Junaid M."/>
            <person name="Guest D."/>
            <person name="Kheng T.Y."/>
            <person name="Meinhardt L.W."/>
            <person name="Bailey B.A."/>
        </authorList>
    </citation>
    <scope>NUCLEOTIDE SEQUENCE [LARGE SCALE GENOMIC DNA]</scope>
    <source>
        <strain evidence="8 9">CT2</strain>
    </source>
</reference>
<protein>
    <recommendedName>
        <fullName evidence="5">DNA 3'-5' helicase</fullName>
        <ecNumber evidence="5">5.6.2.4</ecNumber>
    </recommendedName>
</protein>
<dbReference type="PROSITE" id="PS51192">
    <property type="entry name" value="HELICASE_ATP_BIND_1"/>
    <property type="match status" value="1"/>
</dbReference>
<evidence type="ECO:0000256" key="1">
    <source>
        <dbReference type="ARBA" id="ARBA00005446"/>
    </source>
</evidence>
<dbReference type="Pfam" id="PF00270">
    <property type="entry name" value="DEAD"/>
    <property type="match status" value="1"/>
</dbReference>
<dbReference type="GO" id="GO:0043138">
    <property type="term" value="F:3'-5' DNA helicase activity"/>
    <property type="evidence" value="ECO:0007669"/>
    <property type="project" value="UniProtKB-EC"/>
</dbReference>
<feature type="domain" description="Helicase C-terminal" evidence="7">
    <location>
        <begin position="1059"/>
        <end position="1209"/>
    </location>
</feature>
<dbReference type="GO" id="GO:0003676">
    <property type="term" value="F:nucleic acid binding"/>
    <property type="evidence" value="ECO:0007669"/>
    <property type="project" value="InterPro"/>
</dbReference>
<dbReference type="OrthoDB" id="2507344at2759"/>
<dbReference type="PANTHER" id="PTHR13710:SF154">
    <property type="entry name" value="RECQ HELICASE, PUTATIVE (AFU_ORTHOLOGUE AFUA_6G14720)-RELATED"/>
    <property type="match status" value="1"/>
</dbReference>
<dbReference type="EC" id="5.6.2.4" evidence="5"/>
<feature type="domain" description="Helicase ATP-binding" evidence="6">
    <location>
        <begin position="876"/>
        <end position="1032"/>
    </location>
</feature>
<dbReference type="InterPro" id="IPR011545">
    <property type="entry name" value="DEAD/DEAH_box_helicase_dom"/>
</dbReference>
<dbReference type="SMART" id="SM00490">
    <property type="entry name" value="HELICc"/>
    <property type="match status" value="1"/>
</dbReference>
<evidence type="ECO:0000256" key="5">
    <source>
        <dbReference type="ARBA" id="ARBA00034808"/>
    </source>
</evidence>
<dbReference type="GO" id="GO:0005737">
    <property type="term" value="C:cytoplasm"/>
    <property type="evidence" value="ECO:0007669"/>
    <property type="project" value="TreeGrafter"/>
</dbReference>
<evidence type="ECO:0000256" key="2">
    <source>
        <dbReference type="ARBA" id="ARBA00022741"/>
    </source>
</evidence>
<dbReference type="InterPro" id="IPR027417">
    <property type="entry name" value="P-loop_NTPase"/>
</dbReference>
<sequence>MADVSIQQPKEVLVTASEPVGGKPWAKTMPELRAIKLCVLDYHNILCCLVCSDPPILLTATTAITHAMGHRSPGTRKPTRVQIENIISKFNVFRQPLHHVPTPPHPARPFPFLPEERAWRCMLCAQVGMDSIHRSDSSRQKHYQLVHPNFVRDRDEKLIHVQSFSGARDRNDFEVQPYIISPESIPPGIPLQPNTSPEELSLVLRAQWRPLPPVIGSLGDGYRETCPFLIRSGFAKYTQGWNEERLQSMLSLIEPPTDQEPLHKLYEMAQSIFKAQQEELWGLPDCHRVAVMQDDLDPKPLARLDTVQSQDTYGKCWALFLVFASYKKEWVDLILGVSHWIWRGGGEQDFRNLTQHKWSDPTLAKNHTIPWLKENLSICLSASQLCPFGVISELSTLASIYGDTTSKGPSVFWSDEDELTIASNTRVSIPRWKAGVEQYLVDVTRHWEKTIFFDIPLESIGLQLEPTTVIHDEHDCTRPGYSFLNDPRNGFLNLKFALADAIFVNPATASMHHGQQDGRILWDDAKVDEWLHALTVGVRELSNCVHTLCGLPPRGREETAWLIVNGVGRTRNFYLMGKGNVVCIDMYNKTSRMTGFDKPRAHCLPWCLGRIFLAMHILAIPFSSVLIEREGGTSARRIQETLAFPLRGVAPESEDVSQELERMFQLYVGAENMGLRNYRQFADATIEKFAPHLKDPVSSITSIADAQAGHSSRTAALHYGLESGRTRILLPQDYLQYRTVSLVWASLILKPEFFTDKEQEDIKCFTGRSSSTAPVSVSLPATNPTALADVIGHTIDYDELAKHIVKHQNQAPKPPSPSLPSVAPAPPEAIPIMTPAKYQGQIAPLVTKRHKEILRIFTGNKRSEWSCPGQAHAFVLATETGRRSLLAILPTGAGKSLLFMGMPLKETGLTIVVFPLRALLDDQLRTAERMGVRAMEWNSQDVDPLDGLIFLPVERVDRDFQRWCLAIKGQRRLNRIVLDEAHMVLETQDYRDAMKNMDLLVGAGVPLVILTATLPPCLEDELLKALGSPTVRVVREGTQRANISYHIAKYTSEDSATNALVSHVLLLKAQLQPGEGILISCRTYKAVETLANRIPGALIYTSREGNRLENAENWLAGRVPLLIATSGMGTGTHHSACRAVLHHGLPWGAHSYAQESGRAGRDGKAALAIMFHWGTDVQAPNLAVYNGWEALKTLAMTTDCIRAKMSSYLDGEDLQVSCYSGAYLECGNCLGQPSIEVAQHAKKNWGQDEIVVGSWTMDNEGMDIDATPQTHHAQIVEARQHAVQQAHAPGPAHPDVEDDARANIARRIAGDMQTIQSAAHGSLNWALLMAVMPWMSNRVQYKGVSTNIWMG</sequence>
<dbReference type="GO" id="GO:0009378">
    <property type="term" value="F:four-way junction helicase activity"/>
    <property type="evidence" value="ECO:0007669"/>
    <property type="project" value="TreeGrafter"/>
</dbReference>